<dbReference type="AlphaFoldDB" id="X1HXB0"/>
<name>X1HXB0_9ZZZZ</name>
<proteinExistence type="predicted"/>
<evidence type="ECO:0000313" key="1">
    <source>
        <dbReference type="EMBL" id="GAH74801.1"/>
    </source>
</evidence>
<organism evidence="1">
    <name type="scientific">marine sediment metagenome</name>
    <dbReference type="NCBI Taxonomy" id="412755"/>
    <lineage>
        <taxon>unclassified sequences</taxon>
        <taxon>metagenomes</taxon>
        <taxon>ecological metagenomes</taxon>
    </lineage>
</organism>
<sequence length="49" mass="5818">VEVLKIVRVKQQEANGKHFIISHRSEIDNDLIDNRYHVIKENGYSRIEI</sequence>
<feature type="non-terminal residue" evidence="1">
    <location>
        <position position="1"/>
    </location>
</feature>
<accession>X1HXB0</accession>
<gene>
    <name evidence="1" type="ORF">S03H2_49771</name>
</gene>
<reference evidence="1" key="1">
    <citation type="journal article" date="2014" name="Front. Microbiol.">
        <title>High frequency of phylogenetically diverse reductive dehalogenase-homologous genes in deep subseafloor sedimentary metagenomes.</title>
        <authorList>
            <person name="Kawai M."/>
            <person name="Futagami T."/>
            <person name="Toyoda A."/>
            <person name="Takaki Y."/>
            <person name="Nishi S."/>
            <person name="Hori S."/>
            <person name="Arai W."/>
            <person name="Tsubouchi T."/>
            <person name="Morono Y."/>
            <person name="Uchiyama I."/>
            <person name="Ito T."/>
            <person name="Fujiyama A."/>
            <person name="Inagaki F."/>
            <person name="Takami H."/>
        </authorList>
    </citation>
    <scope>NUCLEOTIDE SEQUENCE</scope>
    <source>
        <strain evidence="1">Expedition CK06-06</strain>
    </source>
</reference>
<dbReference type="EMBL" id="BARU01031472">
    <property type="protein sequence ID" value="GAH74801.1"/>
    <property type="molecule type" value="Genomic_DNA"/>
</dbReference>
<protein>
    <submittedName>
        <fullName evidence="1">Uncharacterized protein</fullName>
    </submittedName>
</protein>
<comment type="caution">
    <text evidence="1">The sequence shown here is derived from an EMBL/GenBank/DDBJ whole genome shotgun (WGS) entry which is preliminary data.</text>
</comment>